<dbReference type="Gene3D" id="3.40.50.300">
    <property type="entry name" value="P-loop containing nucleotide triphosphate hydrolases"/>
    <property type="match status" value="1"/>
</dbReference>
<dbReference type="InterPro" id="IPR003593">
    <property type="entry name" value="AAA+_ATPase"/>
</dbReference>
<dbReference type="Proteomes" id="UP000182993">
    <property type="component" value="Chromosome"/>
</dbReference>
<reference evidence="3" key="1">
    <citation type="submission" date="2016-06" db="EMBL/GenBank/DDBJ databases">
        <title>Whole genome sequencing of Thermus brockianus strain GE-1.</title>
        <authorList>
            <person name="Schaefers C."/>
            <person name="Blank S."/>
            <person name="Wiebusch S."/>
            <person name="Elleuche S."/>
            <person name="Antranikian G."/>
        </authorList>
    </citation>
    <scope>NUCLEOTIDE SEQUENCE [LARGE SCALE GENOMIC DNA]</scope>
    <source>
        <strain evidence="3">GE-1</strain>
    </source>
</reference>
<dbReference type="CDD" id="cd00009">
    <property type="entry name" value="AAA"/>
    <property type="match status" value="1"/>
</dbReference>
<dbReference type="RefSeq" id="WP_071677771.1">
    <property type="nucleotide sequence ID" value="NZ_CP016312.1"/>
</dbReference>
<name>A0A1J0LVC6_THEBO</name>
<evidence type="ECO:0000259" key="1">
    <source>
        <dbReference type="SMART" id="SM00382"/>
    </source>
</evidence>
<dbReference type="KEGG" id="tbc:A0O31_02122"/>
<dbReference type="Pfam" id="PF13401">
    <property type="entry name" value="AAA_22"/>
    <property type="match status" value="1"/>
</dbReference>
<dbReference type="InterPro" id="IPR052026">
    <property type="entry name" value="ExeA_AAA_ATPase_DNA-bind"/>
</dbReference>
<dbReference type="AlphaFoldDB" id="A0A1J0LVC6"/>
<dbReference type="InterPro" id="IPR049945">
    <property type="entry name" value="AAA_22"/>
</dbReference>
<dbReference type="InterPro" id="IPR027417">
    <property type="entry name" value="P-loop_NTPase"/>
</dbReference>
<sequence length="264" mass="29191">MGRKANGDQTLALIDEALGIVMGEAELWKDPRDGFIPTEGAKALLGHLHLVAQEGFPLALVVGPAGVGKTLTCRYWAREHEAPWVRAQPSYSPAALLEDLAVELRITRTKTFRVLLSMVRDALLMSPRVIFVDEAQLLDRPTLETVKYLADETGSSFVLITSEEFEGQIRRHRDIESRIGTVARIGPISLQETQAIYKDSGYSPEVLAEVHTLTGGILRDIVRLMRQMDRVVEWSGERGLTKAAFTPAHVRRVASRLNLAGGAR</sequence>
<protein>
    <recommendedName>
        <fullName evidence="1">AAA+ ATPase domain-containing protein</fullName>
    </recommendedName>
</protein>
<dbReference type="OrthoDB" id="8456465at2"/>
<dbReference type="EMBL" id="CP016312">
    <property type="protein sequence ID" value="APD10176.1"/>
    <property type="molecule type" value="Genomic_DNA"/>
</dbReference>
<organism evidence="2 3">
    <name type="scientific">Thermus brockianus</name>
    <dbReference type="NCBI Taxonomy" id="56956"/>
    <lineage>
        <taxon>Bacteria</taxon>
        <taxon>Thermotogati</taxon>
        <taxon>Deinococcota</taxon>
        <taxon>Deinococci</taxon>
        <taxon>Thermales</taxon>
        <taxon>Thermaceae</taxon>
        <taxon>Thermus</taxon>
    </lineage>
</organism>
<dbReference type="PANTHER" id="PTHR35894">
    <property type="entry name" value="GENERAL SECRETION PATHWAY PROTEIN A-RELATED"/>
    <property type="match status" value="1"/>
</dbReference>
<dbReference type="SMART" id="SM00382">
    <property type="entry name" value="AAA"/>
    <property type="match status" value="1"/>
</dbReference>
<proteinExistence type="predicted"/>
<evidence type="ECO:0000313" key="2">
    <source>
        <dbReference type="EMBL" id="APD10176.1"/>
    </source>
</evidence>
<dbReference type="PANTHER" id="PTHR35894:SF1">
    <property type="entry name" value="PHOSPHORIBULOKINASE _ URIDINE KINASE FAMILY"/>
    <property type="match status" value="1"/>
</dbReference>
<feature type="domain" description="AAA+ ATPase" evidence="1">
    <location>
        <begin position="55"/>
        <end position="189"/>
    </location>
</feature>
<evidence type="ECO:0000313" key="3">
    <source>
        <dbReference type="Proteomes" id="UP000182993"/>
    </source>
</evidence>
<dbReference type="GO" id="GO:0016887">
    <property type="term" value="F:ATP hydrolysis activity"/>
    <property type="evidence" value="ECO:0007669"/>
    <property type="project" value="InterPro"/>
</dbReference>
<dbReference type="STRING" id="56956.A0O31_02122"/>
<accession>A0A1J0LVC6</accession>
<gene>
    <name evidence="2" type="ORF">A0O31_02122</name>
</gene>
<dbReference type="SUPFAM" id="SSF52540">
    <property type="entry name" value="P-loop containing nucleoside triphosphate hydrolases"/>
    <property type="match status" value="1"/>
</dbReference>